<comment type="subcellular location">
    <subcellularLocation>
        <location evidence="1">Cell membrane</location>
        <topology evidence="1">Multi-pass membrane protein</topology>
    </subcellularLocation>
</comment>
<evidence type="ECO:0000256" key="9">
    <source>
        <dbReference type="ARBA" id="ARBA00023224"/>
    </source>
</evidence>
<evidence type="ECO:0000256" key="2">
    <source>
        <dbReference type="ARBA" id="ARBA00022475"/>
    </source>
</evidence>
<feature type="region of interest" description="Disordered" evidence="10">
    <location>
        <begin position="335"/>
        <end position="383"/>
    </location>
</feature>
<keyword evidence="5" id="KW-0297">G-protein coupled receptor</keyword>
<dbReference type="SUPFAM" id="SSF81321">
    <property type="entry name" value="Family A G protein-coupled receptor-like"/>
    <property type="match status" value="1"/>
</dbReference>
<feature type="compositionally biased region" description="Polar residues" evidence="10">
    <location>
        <begin position="335"/>
        <end position="375"/>
    </location>
</feature>
<dbReference type="Proteomes" id="UP001217089">
    <property type="component" value="Unassembled WGS sequence"/>
</dbReference>
<reference evidence="13 14" key="1">
    <citation type="submission" date="2022-12" db="EMBL/GenBank/DDBJ databases">
        <title>Chromosome-level genome of Tegillarca granosa.</title>
        <authorList>
            <person name="Kim J."/>
        </authorList>
    </citation>
    <scope>NUCLEOTIDE SEQUENCE [LARGE SCALE GENOMIC DNA]</scope>
    <source>
        <strain evidence="13">Teg-2019</strain>
        <tissue evidence="13">Adductor muscle</tissue>
    </source>
</reference>
<sequence length="580" mass="65541">MAHTKNTSFYPHQSTSEFSNVTHSVDFVVNVSGDLDVPVFAEVCNSNSSVWKLTHPICSINFTYFWALVIVAVLLAIITVMTIFGNVLVWIALYRFPNLRSMSNCLIGNLAMSDLLLAATVLPISTGNDLLGYWAFGEIMCPVWLCSDVLYCTASIWGLCTIAVDRYTATVYPVWYHERRSPMRALVYIIFVWLFSIVVSLAPFIGWRDMVPNLYHYNKHINRYECLLFDVEGYVVYSAMGSFVIPIILMTFIYLKIFTVLRKRTKSLKPKKRPTLPTNESDFDSCAIAETNSQFDTQPSPPVTMKDQSTQSSPIANKPPVQFSVEAVPLTTSCENQQPHSSQQLRVDSNHCDQQGNKTVPNTDDENVTQNNTKYKATGAPSDNKLPMLIKNYTSLGTEDEKTACLTNPSGNVGKQQKGNKNYYKLMVATFNPKTKNTNSSRNHLKREKSSSLSEPNEGVTSSKQKIPSLNFNGKPMTSTIKPAGLRSKYILREQRATKRMAIIMACFMVCWIPFLFMYLIRSFCATCYINVHVQAAIIWLGYANSGINPILYTLFNDDFRKAFKIILGLSSKKRHKKYK</sequence>
<keyword evidence="7" id="KW-1015">Disulfide bond</keyword>
<keyword evidence="3 11" id="KW-0812">Transmembrane</keyword>
<protein>
    <recommendedName>
        <fullName evidence="12">G-protein coupled receptors family 1 profile domain-containing protein</fullName>
    </recommendedName>
</protein>
<dbReference type="PANTHER" id="PTHR24248:SF125">
    <property type="entry name" value="DOPAMINE D2-LIKE RECEPTOR"/>
    <property type="match status" value="1"/>
</dbReference>
<feature type="transmembrane region" description="Helical" evidence="11">
    <location>
        <begin position="115"/>
        <end position="136"/>
    </location>
</feature>
<dbReference type="PANTHER" id="PTHR24248">
    <property type="entry name" value="ADRENERGIC RECEPTOR-RELATED G-PROTEIN COUPLED RECEPTOR"/>
    <property type="match status" value="1"/>
</dbReference>
<dbReference type="EMBL" id="JARBDR010000246">
    <property type="protein sequence ID" value="KAJ8317176.1"/>
    <property type="molecule type" value="Genomic_DNA"/>
</dbReference>
<keyword evidence="6 11" id="KW-0472">Membrane</keyword>
<feature type="transmembrane region" description="Helical" evidence="11">
    <location>
        <begin position="185"/>
        <end position="207"/>
    </location>
</feature>
<evidence type="ECO:0000256" key="8">
    <source>
        <dbReference type="ARBA" id="ARBA00023170"/>
    </source>
</evidence>
<comment type="caution">
    <text evidence="13">The sequence shown here is derived from an EMBL/GenBank/DDBJ whole genome shotgun (WGS) entry which is preliminary data.</text>
</comment>
<feature type="compositionally biased region" description="Polar residues" evidence="10">
    <location>
        <begin position="451"/>
        <end position="468"/>
    </location>
</feature>
<feature type="region of interest" description="Disordered" evidence="10">
    <location>
        <begin position="293"/>
        <end position="318"/>
    </location>
</feature>
<dbReference type="InterPro" id="IPR017452">
    <property type="entry name" value="GPCR_Rhodpsn_7TM"/>
</dbReference>
<feature type="transmembrane region" description="Helical" evidence="11">
    <location>
        <begin position="142"/>
        <end position="164"/>
    </location>
</feature>
<evidence type="ECO:0000256" key="5">
    <source>
        <dbReference type="ARBA" id="ARBA00023040"/>
    </source>
</evidence>
<dbReference type="SMART" id="SM01381">
    <property type="entry name" value="7TM_GPCR_Srsx"/>
    <property type="match status" value="1"/>
</dbReference>
<evidence type="ECO:0000313" key="13">
    <source>
        <dbReference type="EMBL" id="KAJ8317176.1"/>
    </source>
</evidence>
<keyword evidence="2" id="KW-1003">Cell membrane</keyword>
<evidence type="ECO:0000256" key="10">
    <source>
        <dbReference type="SAM" id="MobiDB-lite"/>
    </source>
</evidence>
<feature type="domain" description="G-protein coupled receptors family 1 profile" evidence="12">
    <location>
        <begin position="85"/>
        <end position="553"/>
    </location>
</feature>
<dbReference type="PRINTS" id="PR00237">
    <property type="entry name" value="GPCRRHODOPSN"/>
</dbReference>
<feature type="transmembrane region" description="Helical" evidence="11">
    <location>
        <begin position="501"/>
        <end position="521"/>
    </location>
</feature>
<dbReference type="Gene3D" id="1.20.1070.10">
    <property type="entry name" value="Rhodopsin 7-helix transmembrane proteins"/>
    <property type="match status" value="2"/>
</dbReference>
<dbReference type="Pfam" id="PF00001">
    <property type="entry name" value="7tm_1"/>
    <property type="match status" value="1"/>
</dbReference>
<dbReference type="InterPro" id="IPR000276">
    <property type="entry name" value="GPCR_Rhodpsn"/>
</dbReference>
<feature type="region of interest" description="Disordered" evidence="10">
    <location>
        <begin position="433"/>
        <end position="468"/>
    </location>
</feature>
<feature type="transmembrane region" description="Helical" evidence="11">
    <location>
        <begin position="234"/>
        <end position="255"/>
    </location>
</feature>
<evidence type="ECO:0000313" key="14">
    <source>
        <dbReference type="Proteomes" id="UP001217089"/>
    </source>
</evidence>
<dbReference type="PROSITE" id="PS50262">
    <property type="entry name" value="G_PROTEIN_RECEP_F1_2"/>
    <property type="match status" value="1"/>
</dbReference>
<keyword evidence="8" id="KW-0675">Receptor</keyword>
<proteinExistence type="predicted"/>
<feature type="compositionally biased region" description="Polar residues" evidence="10">
    <location>
        <begin position="306"/>
        <end position="315"/>
    </location>
</feature>
<feature type="transmembrane region" description="Helical" evidence="11">
    <location>
        <begin position="64"/>
        <end position="94"/>
    </location>
</feature>
<evidence type="ECO:0000256" key="6">
    <source>
        <dbReference type="ARBA" id="ARBA00023136"/>
    </source>
</evidence>
<organism evidence="13 14">
    <name type="scientific">Tegillarca granosa</name>
    <name type="common">Malaysian cockle</name>
    <name type="synonym">Anadara granosa</name>
    <dbReference type="NCBI Taxonomy" id="220873"/>
    <lineage>
        <taxon>Eukaryota</taxon>
        <taxon>Metazoa</taxon>
        <taxon>Spiralia</taxon>
        <taxon>Lophotrochozoa</taxon>
        <taxon>Mollusca</taxon>
        <taxon>Bivalvia</taxon>
        <taxon>Autobranchia</taxon>
        <taxon>Pteriomorphia</taxon>
        <taxon>Arcoida</taxon>
        <taxon>Arcoidea</taxon>
        <taxon>Arcidae</taxon>
        <taxon>Tegillarca</taxon>
    </lineage>
</organism>
<accession>A0ABQ9FKI3</accession>
<keyword evidence="4 11" id="KW-1133">Transmembrane helix</keyword>
<evidence type="ECO:0000259" key="12">
    <source>
        <dbReference type="PROSITE" id="PS50262"/>
    </source>
</evidence>
<name>A0ABQ9FKI3_TEGGR</name>
<dbReference type="CDD" id="cd14967">
    <property type="entry name" value="7tmA_amine_R-like"/>
    <property type="match status" value="1"/>
</dbReference>
<gene>
    <name evidence="13" type="ORF">KUTeg_005080</name>
</gene>
<evidence type="ECO:0000256" key="7">
    <source>
        <dbReference type="ARBA" id="ARBA00023157"/>
    </source>
</evidence>
<evidence type="ECO:0000256" key="3">
    <source>
        <dbReference type="ARBA" id="ARBA00022692"/>
    </source>
</evidence>
<keyword evidence="14" id="KW-1185">Reference proteome</keyword>
<feature type="compositionally biased region" description="Polar residues" evidence="10">
    <location>
        <begin position="433"/>
        <end position="442"/>
    </location>
</feature>
<evidence type="ECO:0000256" key="4">
    <source>
        <dbReference type="ARBA" id="ARBA00022989"/>
    </source>
</evidence>
<evidence type="ECO:0000256" key="1">
    <source>
        <dbReference type="ARBA" id="ARBA00004651"/>
    </source>
</evidence>
<keyword evidence="9" id="KW-0807">Transducer</keyword>
<evidence type="ECO:0000256" key="11">
    <source>
        <dbReference type="SAM" id="Phobius"/>
    </source>
</evidence>